<keyword evidence="3" id="KW-0408">Iron</keyword>
<dbReference type="Proteomes" id="UP000030754">
    <property type="component" value="Unassembled WGS sequence"/>
</dbReference>
<reference evidence="8" key="2">
    <citation type="submission" date="2013-10" db="EMBL/GenBank/DDBJ databases">
        <authorList>
            <person name="Aslett M."/>
        </authorList>
    </citation>
    <scope>NUCLEOTIDE SEQUENCE [LARGE SCALE GENOMIC DNA]</scope>
    <source>
        <strain evidence="8">Houghton</strain>
    </source>
</reference>
<dbReference type="InterPro" id="IPR018967">
    <property type="entry name" value="FeS-contain_CDGSH-typ"/>
</dbReference>
<dbReference type="GO" id="GO:0046872">
    <property type="term" value="F:metal ion binding"/>
    <property type="evidence" value="ECO:0007669"/>
    <property type="project" value="UniProtKB-KW"/>
</dbReference>
<evidence type="ECO:0000256" key="5">
    <source>
        <dbReference type="ARBA" id="ARBA00034078"/>
    </source>
</evidence>
<dbReference type="VEuPathDB" id="ToxoDB:ENH_00077950"/>
<gene>
    <name evidence="8" type="ORF">ENH_00077950</name>
</gene>
<name>U6N895_9EIME</name>
<dbReference type="AlphaFoldDB" id="U6N895"/>
<dbReference type="Pfam" id="PF09360">
    <property type="entry name" value="zf-CDGSH"/>
    <property type="match status" value="1"/>
</dbReference>
<keyword evidence="4" id="KW-0411">Iron-sulfur</keyword>
<evidence type="ECO:0000259" key="7">
    <source>
        <dbReference type="SMART" id="SM00704"/>
    </source>
</evidence>
<keyword evidence="9" id="KW-1185">Reference proteome</keyword>
<keyword evidence="6" id="KW-0175">Coiled coil</keyword>
<reference evidence="8" key="1">
    <citation type="submission" date="2013-10" db="EMBL/GenBank/DDBJ databases">
        <title>Genomic analysis of the causative agents of coccidiosis in chickens.</title>
        <authorList>
            <person name="Reid A.J."/>
            <person name="Blake D."/>
            <person name="Billington K."/>
            <person name="Browne H."/>
            <person name="Dunn M."/>
            <person name="Hung S."/>
            <person name="Kawahara F."/>
            <person name="Miranda-Saavedra D."/>
            <person name="Mourier T."/>
            <person name="Nagra H."/>
            <person name="Otto T.D."/>
            <person name="Rawlings N."/>
            <person name="Sanchez A."/>
            <person name="Sanders M."/>
            <person name="Subramaniam C."/>
            <person name="Tay Y."/>
            <person name="Dear P."/>
            <person name="Doerig C."/>
            <person name="Gruber A."/>
            <person name="Parkinson J."/>
            <person name="Shirley M."/>
            <person name="Wan K.L."/>
            <person name="Berriman M."/>
            <person name="Tomley F."/>
            <person name="Pain A."/>
        </authorList>
    </citation>
    <scope>NUCLEOTIDE SEQUENCE [LARGE SCALE GENOMIC DNA]</scope>
    <source>
        <strain evidence="8">Houghton</strain>
    </source>
</reference>
<comment type="cofactor">
    <cofactor evidence="5">
        <name>[2Fe-2S] cluster</name>
        <dbReference type="ChEBI" id="CHEBI:190135"/>
    </cofactor>
</comment>
<dbReference type="GeneID" id="25477925"/>
<dbReference type="PANTHER" id="PTHR13680">
    <property type="entry name" value="CDGSH IRON-SULFUR DOMAIN-CONTAINING PROTEIN 1"/>
    <property type="match status" value="1"/>
</dbReference>
<keyword evidence="2" id="KW-0479">Metal-binding</keyword>
<dbReference type="Gene3D" id="3.40.5.90">
    <property type="entry name" value="CDGSH iron-sulfur domain, mitoNEET-type"/>
    <property type="match status" value="1"/>
</dbReference>
<dbReference type="GO" id="GO:0051537">
    <property type="term" value="F:2 iron, 2 sulfur cluster binding"/>
    <property type="evidence" value="ECO:0007669"/>
    <property type="project" value="UniProtKB-KW"/>
</dbReference>
<dbReference type="GO" id="GO:0010506">
    <property type="term" value="P:regulation of autophagy"/>
    <property type="evidence" value="ECO:0007669"/>
    <property type="project" value="InterPro"/>
</dbReference>
<evidence type="ECO:0000256" key="3">
    <source>
        <dbReference type="ARBA" id="ARBA00023004"/>
    </source>
</evidence>
<dbReference type="GO" id="GO:0005741">
    <property type="term" value="C:mitochondrial outer membrane"/>
    <property type="evidence" value="ECO:0007669"/>
    <property type="project" value="TreeGrafter"/>
</dbReference>
<dbReference type="InterPro" id="IPR045131">
    <property type="entry name" value="CISD1/2"/>
</dbReference>
<dbReference type="OrthoDB" id="354543at2759"/>
<feature type="coiled-coil region" evidence="6">
    <location>
        <begin position="72"/>
        <end position="99"/>
    </location>
</feature>
<dbReference type="InterPro" id="IPR042216">
    <property type="entry name" value="MitoNEET_CISD"/>
</dbReference>
<evidence type="ECO:0000256" key="2">
    <source>
        <dbReference type="ARBA" id="ARBA00022723"/>
    </source>
</evidence>
<evidence type="ECO:0000256" key="6">
    <source>
        <dbReference type="SAM" id="Coils"/>
    </source>
</evidence>
<organism evidence="8 9">
    <name type="scientific">Eimeria necatrix</name>
    <dbReference type="NCBI Taxonomy" id="51315"/>
    <lineage>
        <taxon>Eukaryota</taxon>
        <taxon>Sar</taxon>
        <taxon>Alveolata</taxon>
        <taxon>Apicomplexa</taxon>
        <taxon>Conoidasida</taxon>
        <taxon>Coccidia</taxon>
        <taxon>Eucoccidiorida</taxon>
        <taxon>Eimeriorina</taxon>
        <taxon>Eimeriidae</taxon>
        <taxon>Eimeria</taxon>
    </lineage>
</organism>
<evidence type="ECO:0000256" key="1">
    <source>
        <dbReference type="ARBA" id="ARBA00022714"/>
    </source>
</evidence>
<proteinExistence type="predicted"/>
<feature type="domain" description="Iron-binding zinc finger CDGSH type" evidence="7">
    <location>
        <begin position="27"/>
        <end position="62"/>
    </location>
</feature>
<sequence length="160" mass="17739">MTEVVPYTDRINFNVLNYPPISQVTEAFPQEGQPERKVAICRCWQSKKFPYCDGAHKAMMQNGDNVGPYVAVLRTRAHMQDLKKNAQQQQQQQQQQQKTRAAFRVASRIAKGSAVIAGVATGALGGYLAADLLQRTFRKKAQQLSSSTSQLLPDFKPAAA</sequence>
<dbReference type="PANTHER" id="PTHR13680:SF5">
    <property type="entry name" value="CDGSH IRON-SULFUR DOMAIN-CONTAINING PROTEIN 1"/>
    <property type="match status" value="1"/>
</dbReference>
<keyword evidence="1" id="KW-0001">2Fe-2S</keyword>
<dbReference type="EMBL" id="HG725863">
    <property type="protein sequence ID" value="CDJ70081.1"/>
    <property type="molecule type" value="Genomic_DNA"/>
</dbReference>
<protein>
    <recommendedName>
        <fullName evidence="7">Iron-binding zinc finger CDGSH type domain-containing protein</fullName>
    </recommendedName>
</protein>
<accession>U6N895</accession>
<dbReference type="RefSeq" id="XP_013438547.1">
    <property type="nucleotide sequence ID" value="XM_013583093.1"/>
</dbReference>
<evidence type="ECO:0000256" key="4">
    <source>
        <dbReference type="ARBA" id="ARBA00023014"/>
    </source>
</evidence>
<evidence type="ECO:0000313" key="8">
    <source>
        <dbReference type="EMBL" id="CDJ70081.1"/>
    </source>
</evidence>
<evidence type="ECO:0000313" key="9">
    <source>
        <dbReference type="Proteomes" id="UP000030754"/>
    </source>
</evidence>
<dbReference type="SMART" id="SM00704">
    <property type="entry name" value="ZnF_CDGSH"/>
    <property type="match status" value="1"/>
</dbReference>